<proteinExistence type="predicted"/>
<dbReference type="Proteomes" id="UP000297245">
    <property type="component" value="Unassembled WGS sequence"/>
</dbReference>
<accession>A0A4S8LS17</accession>
<name>A0A4S8LS17_DENBC</name>
<feature type="region of interest" description="Disordered" evidence="1">
    <location>
        <begin position="119"/>
        <end position="177"/>
    </location>
</feature>
<dbReference type="EMBL" id="ML179288">
    <property type="protein sequence ID" value="THU92081.1"/>
    <property type="molecule type" value="Genomic_DNA"/>
</dbReference>
<gene>
    <name evidence="2" type="ORF">K435DRAFT_862809</name>
</gene>
<sequence length="177" mass="19252">MAPKSATATKIDFNDSAVIDKLEELRKVLVKVQKDQTSAKVSFIALRGYEKQVPFLKQLFATVKPKNAAIPANICCLVGLAAELADFVGKTRDLDQPWLPSESTRQALMEVDNDFDLDNAITLPEDSDDETSGAASPTPGTPDSFHFVRRPAAEAMASSKDTSSSSSFVSFEHSSFY</sequence>
<protein>
    <submittedName>
        <fullName evidence="2">Uncharacterized protein</fullName>
    </submittedName>
</protein>
<evidence type="ECO:0000313" key="2">
    <source>
        <dbReference type="EMBL" id="THU92081.1"/>
    </source>
</evidence>
<dbReference type="AlphaFoldDB" id="A0A4S8LS17"/>
<evidence type="ECO:0000256" key="1">
    <source>
        <dbReference type="SAM" id="MobiDB-lite"/>
    </source>
</evidence>
<reference evidence="2 3" key="1">
    <citation type="journal article" date="2019" name="Nat. Ecol. Evol.">
        <title>Megaphylogeny resolves global patterns of mushroom evolution.</title>
        <authorList>
            <person name="Varga T."/>
            <person name="Krizsan K."/>
            <person name="Foldi C."/>
            <person name="Dima B."/>
            <person name="Sanchez-Garcia M."/>
            <person name="Sanchez-Ramirez S."/>
            <person name="Szollosi G.J."/>
            <person name="Szarkandi J.G."/>
            <person name="Papp V."/>
            <person name="Albert L."/>
            <person name="Andreopoulos W."/>
            <person name="Angelini C."/>
            <person name="Antonin V."/>
            <person name="Barry K.W."/>
            <person name="Bougher N.L."/>
            <person name="Buchanan P."/>
            <person name="Buyck B."/>
            <person name="Bense V."/>
            <person name="Catcheside P."/>
            <person name="Chovatia M."/>
            <person name="Cooper J."/>
            <person name="Damon W."/>
            <person name="Desjardin D."/>
            <person name="Finy P."/>
            <person name="Geml J."/>
            <person name="Haridas S."/>
            <person name="Hughes K."/>
            <person name="Justo A."/>
            <person name="Karasinski D."/>
            <person name="Kautmanova I."/>
            <person name="Kiss B."/>
            <person name="Kocsube S."/>
            <person name="Kotiranta H."/>
            <person name="LaButti K.M."/>
            <person name="Lechner B.E."/>
            <person name="Liimatainen K."/>
            <person name="Lipzen A."/>
            <person name="Lukacs Z."/>
            <person name="Mihaltcheva S."/>
            <person name="Morgado L.N."/>
            <person name="Niskanen T."/>
            <person name="Noordeloos M.E."/>
            <person name="Ohm R.A."/>
            <person name="Ortiz-Santana B."/>
            <person name="Ovrebo C."/>
            <person name="Racz N."/>
            <person name="Riley R."/>
            <person name="Savchenko A."/>
            <person name="Shiryaev A."/>
            <person name="Soop K."/>
            <person name="Spirin V."/>
            <person name="Szebenyi C."/>
            <person name="Tomsovsky M."/>
            <person name="Tulloss R.E."/>
            <person name="Uehling J."/>
            <person name="Grigoriev I.V."/>
            <person name="Vagvolgyi C."/>
            <person name="Papp T."/>
            <person name="Martin F.M."/>
            <person name="Miettinen O."/>
            <person name="Hibbett D.S."/>
            <person name="Nagy L.G."/>
        </authorList>
    </citation>
    <scope>NUCLEOTIDE SEQUENCE [LARGE SCALE GENOMIC DNA]</scope>
    <source>
        <strain evidence="2 3">CBS 962.96</strain>
    </source>
</reference>
<feature type="compositionally biased region" description="Low complexity" evidence="1">
    <location>
        <begin position="158"/>
        <end position="177"/>
    </location>
</feature>
<evidence type="ECO:0000313" key="3">
    <source>
        <dbReference type="Proteomes" id="UP000297245"/>
    </source>
</evidence>
<organism evidence="2 3">
    <name type="scientific">Dendrothele bispora (strain CBS 962.96)</name>
    <dbReference type="NCBI Taxonomy" id="1314807"/>
    <lineage>
        <taxon>Eukaryota</taxon>
        <taxon>Fungi</taxon>
        <taxon>Dikarya</taxon>
        <taxon>Basidiomycota</taxon>
        <taxon>Agaricomycotina</taxon>
        <taxon>Agaricomycetes</taxon>
        <taxon>Agaricomycetidae</taxon>
        <taxon>Agaricales</taxon>
        <taxon>Agaricales incertae sedis</taxon>
        <taxon>Dendrothele</taxon>
    </lineage>
</organism>
<keyword evidence="3" id="KW-1185">Reference proteome</keyword>